<evidence type="ECO:0000256" key="3">
    <source>
        <dbReference type="ARBA" id="ARBA00023004"/>
    </source>
</evidence>
<dbReference type="Pfam" id="PF09360">
    <property type="entry name" value="zf-CDGSH"/>
    <property type="match status" value="1"/>
</dbReference>
<keyword evidence="1" id="KW-0001">2Fe-2S</keyword>
<reference evidence="7 8" key="1">
    <citation type="submission" date="2024-02" db="EMBL/GenBank/DDBJ databases">
        <title>Deinococcus carri NBRC 110142.</title>
        <authorList>
            <person name="Ichikawa N."/>
            <person name="Katano-Makiyama Y."/>
            <person name="Hidaka K."/>
        </authorList>
    </citation>
    <scope>NUCLEOTIDE SEQUENCE [LARGE SCALE GENOMIC DNA]</scope>
    <source>
        <strain evidence="7 8">NBRC 110142</strain>
    </source>
</reference>
<dbReference type="InterPro" id="IPR010693">
    <property type="entry name" value="Divergent_4Fe-4S_mono-cluster"/>
</dbReference>
<keyword evidence="4" id="KW-0411">Iron-sulfur</keyword>
<accession>A0ABP9WBU3</accession>
<dbReference type="InterPro" id="IPR018967">
    <property type="entry name" value="FeS-contain_CDGSH-typ"/>
</dbReference>
<keyword evidence="2" id="KW-0479">Metal-binding</keyword>
<feature type="domain" description="Iron-binding zinc finger CDGSH type" evidence="6">
    <location>
        <begin position="110"/>
        <end position="145"/>
    </location>
</feature>
<dbReference type="RefSeq" id="WP_345465171.1">
    <property type="nucleotide sequence ID" value="NZ_BAABRP010000008.1"/>
</dbReference>
<evidence type="ECO:0000313" key="8">
    <source>
        <dbReference type="Proteomes" id="UP001401887"/>
    </source>
</evidence>
<dbReference type="InterPro" id="IPR042216">
    <property type="entry name" value="MitoNEET_CISD"/>
</dbReference>
<dbReference type="Gene3D" id="3.30.70.20">
    <property type="match status" value="1"/>
</dbReference>
<keyword evidence="8" id="KW-1185">Reference proteome</keyword>
<dbReference type="Gene3D" id="3.40.5.90">
    <property type="entry name" value="CDGSH iron-sulfur domain, mitoNEET-type"/>
    <property type="match status" value="1"/>
</dbReference>
<evidence type="ECO:0000259" key="6">
    <source>
        <dbReference type="SMART" id="SM00704"/>
    </source>
</evidence>
<evidence type="ECO:0000313" key="7">
    <source>
        <dbReference type="EMBL" id="GAA5513518.1"/>
    </source>
</evidence>
<sequence length="180" mass="19092">MTQTTPPHDDLARGKAYKGEGVTVYFDAPRCIHVANCVRGLPRVFRPKERPWVQAWNASAEEVAAVVRTCPTGALHYVLEGGPPETPADPTTITPVTDGPLNIRGDLVVQTPDGEVREVRAALCRCGASHNKPFCDGTHAKIGWSSADVGGEGEAPASQRGDDQPGEGQRADGAQTLEGK</sequence>
<dbReference type="SUPFAM" id="SSF54862">
    <property type="entry name" value="4Fe-4S ferredoxins"/>
    <property type="match status" value="1"/>
</dbReference>
<proteinExistence type="predicted"/>
<evidence type="ECO:0000256" key="2">
    <source>
        <dbReference type="ARBA" id="ARBA00022723"/>
    </source>
</evidence>
<name>A0ABP9WBU3_9DEIO</name>
<feature type="region of interest" description="Disordered" evidence="5">
    <location>
        <begin position="137"/>
        <end position="180"/>
    </location>
</feature>
<keyword evidence="3" id="KW-0408">Iron</keyword>
<dbReference type="EMBL" id="BAABRP010000008">
    <property type="protein sequence ID" value="GAA5513518.1"/>
    <property type="molecule type" value="Genomic_DNA"/>
</dbReference>
<evidence type="ECO:0000256" key="5">
    <source>
        <dbReference type="SAM" id="MobiDB-lite"/>
    </source>
</evidence>
<dbReference type="Proteomes" id="UP001401887">
    <property type="component" value="Unassembled WGS sequence"/>
</dbReference>
<evidence type="ECO:0000256" key="4">
    <source>
        <dbReference type="ARBA" id="ARBA00023014"/>
    </source>
</evidence>
<comment type="caution">
    <text evidence="7">The sequence shown here is derived from an EMBL/GenBank/DDBJ whole genome shotgun (WGS) entry which is preliminary data.</text>
</comment>
<organism evidence="7 8">
    <name type="scientific">Deinococcus carri</name>
    <dbReference type="NCBI Taxonomy" id="1211323"/>
    <lineage>
        <taxon>Bacteria</taxon>
        <taxon>Thermotogati</taxon>
        <taxon>Deinococcota</taxon>
        <taxon>Deinococci</taxon>
        <taxon>Deinococcales</taxon>
        <taxon>Deinococcaceae</taxon>
        <taxon>Deinococcus</taxon>
    </lineage>
</organism>
<evidence type="ECO:0000256" key="1">
    <source>
        <dbReference type="ARBA" id="ARBA00022714"/>
    </source>
</evidence>
<protein>
    <recommendedName>
        <fullName evidence="6">Iron-binding zinc finger CDGSH type domain-containing protein</fullName>
    </recommendedName>
</protein>
<dbReference type="Pfam" id="PF06902">
    <property type="entry name" value="Fer4_19"/>
    <property type="match status" value="1"/>
</dbReference>
<dbReference type="SMART" id="SM00704">
    <property type="entry name" value="ZnF_CDGSH"/>
    <property type="match status" value="1"/>
</dbReference>
<gene>
    <name evidence="7" type="ORF">Dcar01_02257</name>
</gene>